<organism evidence="1 2">
    <name type="scientific">Hymenobacter defluvii</name>
    <dbReference type="NCBI Taxonomy" id="2054411"/>
    <lineage>
        <taxon>Bacteria</taxon>
        <taxon>Pseudomonadati</taxon>
        <taxon>Bacteroidota</taxon>
        <taxon>Cytophagia</taxon>
        <taxon>Cytophagales</taxon>
        <taxon>Hymenobacteraceae</taxon>
        <taxon>Hymenobacter</taxon>
    </lineage>
</organism>
<evidence type="ECO:0008006" key="3">
    <source>
        <dbReference type="Google" id="ProtNLM"/>
    </source>
</evidence>
<reference evidence="1 2" key="1">
    <citation type="submission" date="2021-03" db="EMBL/GenBank/DDBJ databases">
        <authorList>
            <person name="Kim M.K."/>
        </authorList>
    </citation>
    <scope>NUCLEOTIDE SEQUENCE [LARGE SCALE GENOMIC DNA]</scope>
    <source>
        <strain evidence="1 2">BT507</strain>
    </source>
</reference>
<accession>A0ABS3TCC6</accession>
<comment type="caution">
    <text evidence="1">The sequence shown here is derived from an EMBL/GenBank/DDBJ whole genome shotgun (WGS) entry which is preliminary data.</text>
</comment>
<proteinExistence type="predicted"/>
<evidence type="ECO:0000313" key="2">
    <source>
        <dbReference type="Proteomes" id="UP000670527"/>
    </source>
</evidence>
<protein>
    <recommendedName>
        <fullName evidence="3">Biotin/lipoyl-binding protein</fullName>
    </recommendedName>
</protein>
<gene>
    <name evidence="1" type="ORF">J4D97_11625</name>
</gene>
<keyword evidence="2" id="KW-1185">Reference proteome</keyword>
<evidence type="ECO:0000313" key="1">
    <source>
        <dbReference type="EMBL" id="MBO3271302.1"/>
    </source>
</evidence>
<sequence>MKKNLGFFFIPLAAIGSLTLPHWLHPHRATPQAAIVVEAPANAPLVATGQAVAAGVRGRLWQLYVVPGQRVRQGEVLAKMASTLPTQGTAPAALGFEYVVAPADGTIAATVAETGAYLAATETVLLFQPTE</sequence>
<dbReference type="RefSeq" id="WP_185282011.1">
    <property type="nucleotide sequence ID" value="NZ_JAGETX010000005.1"/>
</dbReference>
<dbReference type="EMBL" id="JAGETX010000005">
    <property type="protein sequence ID" value="MBO3271302.1"/>
    <property type="molecule type" value="Genomic_DNA"/>
</dbReference>
<dbReference type="Proteomes" id="UP000670527">
    <property type="component" value="Unassembled WGS sequence"/>
</dbReference>
<dbReference type="Gene3D" id="2.40.50.100">
    <property type="match status" value="1"/>
</dbReference>
<name>A0ABS3TCC6_9BACT</name>